<dbReference type="RefSeq" id="WP_185662650.1">
    <property type="nucleotide sequence ID" value="NZ_JACLAW010000002.1"/>
</dbReference>
<sequence>MKTIALFTLAASASLALSACGHSDDASDQATPDTVEMPAEEQLNTVAAEPVPDAGSTATAPADPNAGAKAEDAAANAAAAAADFNAAGGEGAEKAIDQAEKKM</sequence>
<feature type="chain" id="PRO_5031323992" evidence="2">
    <location>
        <begin position="19"/>
        <end position="103"/>
    </location>
</feature>
<reference evidence="3 4" key="1">
    <citation type="submission" date="2020-08" db="EMBL/GenBank/DDBJ databases">
        <title>The genome sequence of type strain Novosphingobium flavum NBRC 111647.</title>
        <authorList>
            <person name="Liu Y."/>
        </authorList>
    </citation>
    <scope>NUCLEOTIDE SEQUENCE [LARGE SCALE GENOMIC DNA]</scope>
    <source>
        <strain evidence="3 4">NBRC 111647</strain>
    </source>
</reference>
<feature type="signal peptide" evidence="2">
    <location>
        <begin position="1"/>
        <end position="18"/>
    </location>
</feature>
<evidence type="ECO:0000256" key="2">
    <source>
        <dbReference type="SAM" id="SignalP"/>
    </source>
</evidence>
<evidence type="ECO:0000313" key="4">
    <source>
        <dbReference type="Proteomes" id="UP000566813"/>
    </source>
</evidence>
<comment type="caution">
    <text evidence="3">The sequence shown here is derived from an EMBL/GenBank/DDBJ whole genome shotgun (WGS) entry which is preliminary data.</text>
</comment>
<proteinExistence type="predicted"/>
<feature type="region of interest" description="Disordered" evidence="1">
    <location>
        <begin position="41"/>
        <end position="71"/>
    </location>
</feature>
<accession>A0A7X1KKD3</accession>
<keyword evidence="2" id="KW-0732">Signal</keyword>
<evidence type="ECO:0000313" key="3">
    <source>
        <dbReference type="EMBL" id="MBC2664392.1"/>
    </source>
</evidence>
<dbReference type="PROSITE" id="PS51257">
    <property type="entry name" value="PROKAR_LIPOPROTEIN"/>
    <property type="match status" value="1"/>
</dbReference>
<organism evidence="3 4">
    <name type="scientific">Novosphingobium flavum</name>
    <dbReference type="NCBI Taxonomy" id="1778672"/>
    <lineage>
        <taxon>Bacteria</taxon>
        <taxon>Pseudomonadati</taxon>
        <taxon>Pseudomonadota</taxon>
        <taxon>Alphaproteobacteria</taxon>
        <taxon>Sphingomonadales</taxon>
        <taxon>Sphingomonadaceae</taxon>
        <taxon>Novosphingobium</taxon>
    </lineage>
</organism>
<protein>
    <submittedName>
        <fullName evidence="3">Uncharacterized protein</fullName>
    </submittedName>
</protein>
<dbReference type="EMBL" id="JACLAW010000002">
    <property type="protein sequence ID" value="MBC2664392.1"/>
    <property type="molecule type" value="Genomic_DNA"/>
</dbReference>
<dbReference type="Proteomes" id="UP000566813">
    <property type="component" value="Unassembled WGS sequence"/>
</dbReference>
<keyword evidence="4" id="KW-1185">Reference proteome</keyword>
<name>A0A7X1KKD3_9SPHN</name>
<gene>
    <name evidence="3" type="ORF">H7F51_02545</name>
</gene>
<feature type="compositionally biased region" description="Low complexity" evidence="1">
    <location>
        <begin position="62"/>
        <end position="71"/>
    </location>
</feature>
<dbReference type="AlphaFoldDB" id="A0A7X1KKD3"/>
<evidence type="ECO:0000256" key="1">
    <source>
        <dbReference type="SAM" id="MobiDB-lite"/>
    </source>
</evidence>